<dbReference type="OrthoDB" id="9215016at2759"/>
<accession>A0A3M0KDN4</accession>
<sequence length="265" mass="29081">MNKDLPAFCKERPGDKSSINGLGVSDLSRGFCCLWYCWELFVLGLSSAGPGLGLDCVLENEERELFWDTRRSQTPLDPAETEGPASTLCLRTRYVKRCCCSCRIVKQEWSSSVSKCALPIIPEYPGFQDVKEGLVSPLPGELLLQRPPAHQPWLPGQTSAGVLQREADGAGELREQEVQQEDKTSAERTQTLRGCRRGSSCSAVLLVGHGKESQHRCSSANQHRNGGTECKAQKEIQNALKLCTGDLDLVTSHITAPPEALAQRK</sequence>
<dbReference type="EMBL" id="QRBI01000108">
    <property type="protein sequence ID" value="RMC11328.1"/>
    <property type="molecule type" value="Genomic_DNA"/>
</dbReference>
<reference evidence="1 2" key="1">
    <citation type="submission" date="2018-07" db="EMBL/GenBank/DDBJ databases">
        <title>A high quality draft genome assembly of the barn swallow (H. rustica rustica).</title>
        <authorList>
            <person name="Formenti G."/>
            <person name="Chiara M."/>
            <person name="Poveda L."/>
            <person name="Francoijs K.-J."/>
            <person name="Bonisoli-Alquati A."/>
            <person name="Canova L."/>
            <person name="Gianfranceschi L."/>
            <person name="Horner D.S."/>
            <person name="Saino N."/>
        </authorList>
    </citation>
    <scope>NUCLEOTIDE SEQUENCE [LARGE SCALE GENOMIC DNA]</scope>
    <source>
        <strain evidence="1">Chelidonia</strain>
        <tissue evidence="1">Blood</tissue>
    </source>
</reference>
<dbReference type="Proteomes" id="UP000269221">
    <property type="component" value="Unassembled WGS sequence"/>
</dbReference>
<keyword evidence="2" id="KW-1185">Reference proteome</keyword>
<gene>
    <name evidence="1" type="ORF">DUI87_11447</name>
</gene>
<evidence type="ECO:0000313" key="2">
    <source>
        <dbReference type="Proteomes" id="UP000269221"/>
    </source>
</evidence>
<dbReference type="AlphaFoldDB" id="A0A3M0KDN4"/>
<name>A0A3M0KDN4_HIRRU</name>
<comment type="caution">
    <text evidence="1">The sequence shown here is derived from an EMBL/GenBank/DDBJ whole genome shotgun (WGS) entry which is preliminary data.</text>
</comment>
<evidence type="ECO:0000313" key="1">
    <source>
        <dbReference type="EMBL" id="RMC11328.1"/>
    </source>
</evidence>
<organism evidence="1 2">
    <name type="scientific">Hirundo rustica rustica</name>
    <dbReference type="NCBI Taxonomy" id="333673"/>
    <lineage>
        <taxon>Eukaryota</taxon>
        <taxon>Metazoa</taxon>
        <taxon>Chordata</taxon>
        <taxon>Craniata</taxon>
        <taxon>Vertebrata</taxon>
        <taxon>Euteleostomi</taxon>
        <taxon>Archelosauria</taxon>
        <taxon>Archosauria</taxon>
        <taxon>Dinosauria</taxon>
        <taxon>Saurischia</taxon>
        <taxon>Theropoda</taxon>
        <taxon>Coelurosauria</taxon>
        <taxon>Aves</taxon>
        <taxon>Neognathae</taxon>
        <taxon>Neoaves</taxon>
        <taxon>Telluraves</taxon>
        <taxon>Australaves</taxon>
        <taxon>Passeriformes</taxon>
        <taxon>Sylvioidea</taxon>
        <taxon>Hirundinidae</taxon>
        <taxon>Hirundo</taxon>
    </lineage>
</organism>
<protein>
    <submittedName>
        <fullName evidence="1">Uncharacterized protein</fullName>
    </submittedName>
</protein>
<proteinExistence type="predicted"/>